<protein>
    <recommendedName>
        <fullName evidence="3">Metallo-beta-lactamase domain-containing protein</fullName>
    </recommendedName>
</protein>
<comment type="caution">
    <text evidence="2">The sequence shown here is derived from an EMBL/GenBank/DDBJ whole genome shotgun (WGS) entry which is preliminary data.</text>
</comment>
<proteinExistence type="predicted"/>
<evidence type="ECO:0000256" key="1">
    <source>
        <dbReference type="SAM" id="SignalP"/>
    </source>
</evidence>
<dbReference type="SUPFAM" id="SSF56281">
    <property type="entry name" value="Metallo-hydrolase/oxidoreductase"/>
    <property type="match status" value="1"/>
</dbReference>
<organism evidence="2">
    <name type="scientific">Pseudoalteromonas citrea DSM 8771</name>
    <dbReference type="NCBI Taxonomy" id="1117314"/>
    <lineage>
        <taxon>Bacteria</taxon>
        <taxon>Pseudomonadati</taxon>
        <taxon>Pseudomonadota</taxon>
        <taxon>Gammaproteobacteria</taxon>
        <taxon>Alteromonadales</taxon>
        <taxon>Pseudoalteromonadaceae</taxon>
        <taxon>Pseudoalteromonas</taxon>
    </lineage>
</organism>
<dbReference type="AlphaFoldDB" id="U1JQ38"/>
<feature type="signal peptide" evidence="1">
    <location>
        <begin position="1"/>
        <end position="23"/>
    </location>
</feature>
<dbReference type="Gene3D" id="3.60.15.10">
    <property type="entry name" value="Ribonuclease Z/Hydroxyacylglutathione hydrolase-like"/>
    <property type="match status" value="1"/>
</dbReference>
<dbReference type="EMBL" id="AHBZ02000116">
    <property type="protein sequence ID" value="ERG18765.1"/>
    <property type="molecule type" value="Genomic_DNA"/>
</dbReference>
<dbReference type="STRING" id="1117314.PCIT_09859"/>
<gene>
    <name evidence="2" type="ORF">PCIT_09859</name>
</gene>
<evidence type="ECO:0000313" key="2">
    <source>
        <dbReference type="EMBL" id="ERG18765.1"/>
    </source>
</evidence>
<accession>U1JQ38</accession>
<dbReference type="InterPro" id="IPR036866">
    <property type="entry name" value="RibonucZ/Hydroxyglut_hydro"/>
</dbReference>
<sequence>MIFQMMRFLILLVLTFLPNYCFAQQWHQVDTHTFIIAPNKTASQLQANQAIVTGTTCAAIINSHGDFTVLEQTINQIKKRLSVPVCYLISTGSSHEEVLGSALLQHAFPAAKWVAPNYVKDNIQIYQDAYVNKIKDYSRSYSVSAQRIKNLSNEEQAHWQKKLHAAQQRIKYWQSLSLPFPQNMLTSLQLGKNILDITPAVGASAGDLLIFNRRNGGLFGGASLDPIPYVTHQHLPQWYNTLLQLKRRNDVTWLLPSHGKPYKLRELNKPISFLHVVMSLNNKPSPTVPASLRILYKKDVAEQQKLQLLFNLALKHMQSISEDVISAYIHDDRDTLAKHE</sequence>
<feature type="chain" id="PRO_5005712515" description="Metallo-beta-lactamase domain-containing protein" evidence="1">
    <location>
        <begin position="24"/>
        <end position="340"/>
    </location>
</feature>
<name>U1JQ38_9GAMM</name>
<evidence type="ECO:0008006" key="3">
    <source>
        <dbReference type="Google" id="ProtNLM"/>
    </source>
</evidence>
<reference evidence="2" key="2">
    <citation type="submission" date="2013-04" db="EMBL/GenBank/DDBJ databases">
        <title>Genome sequence of Pseudoalteromonas citrea.</title>
        <authorList>
            <person name="Xie B.-B."/>
            <person name="Rong J.-C."/>
            <person name="Qin Q.-L."/>
            <person name="Shu Y.-L."/>
            <person name="Zhang Y.-Z."/>
        </authorList>
    </citation>
    <scope>NUCLEOTIDE SEQUENCE</scope>
    <source>
        <strain evidence="2">NCIMB 1889</strain>
    </source>
</reference>
<keyword evidence="1" id="KW-0732">Signal</keyword>
<reference evidence="2" key="1">
    <citation type="journal article" date="2012" name="J. Bacteriol.">
        <title>Genome sequences of type strains of seven species of the marine bacterium Pseudoalteromonas.</title>
        <authorList>
            <person name="Xie B.B."/>
            <person name="Shu Y.L."/>
            <person name="Qin Q.L."/>
            <person name="Rong J.C."/>
            <person name="Zhang X.Y."/>
            <person name="Chen X.L."/>
            <person name="Shi M."/>
            <person name="He H.L."/>
            <person name="Zhou B.C."/>
            <person name="Zhang Y.Z."/>
        </authorList>
    </citation>
    <scope>NUCLEOTIDE SEQUENCE [LARGE SCALE GENOMIC DNA]</scope>
    <source>
        <strain evidence="2">NCIMB 1889</strain>
    </source>
</reference>
<dbReference type="eggNOG" id="ENOG5033YC2">
    <property type="taxonomic scope" value="Bacteria"/>
</dbReference>